<accession>K2PML2</accession>
<comment type="caution">
    <text evidence="6">The sequence shown here is derived from an EMBL/GenBank/DDBJ whole genome shotgun (WGS) entry which is preliminary data.</text>
</comment>
<keyword evidence="7" id="KW-1185">Reference proteome</keyword>
<evidence type="ECO:0000313" key="7">
    <source>
        <dbReference type="Proteomes" id="UP000007374"/>
    </source>
</evidence>
<dbReference type="PANTHER" id="PTHR42788:SF13">
    <property type="entry name" value="ALIPHATIC SULFONATES IMPORT ATP-BINDING PROTEIN SSUB"/>
    <property type="match status" value="1"/>
</dbReference>
<gene>
    <name evidence="6" type="ORF">NA8A_12255</name>
</gene>
<keyword evidence="3" id="KW-0547">Nucleotide-binding</keyword>
<dbReference type="OrthoDB" id="9807242at2"/>
<dbReference type="GO" id="GO:0005524">
    <property type="term" value="F:ATP binding"/>
    <property type="evidence" value="ECO:0007669"/>
    <property type="project" value="UniProtKB-KW"/>
</dbReference>
<dbReference type="PROSITE" id="PS50893">
    <property type="entry name" value="ABC_TRANSPORTER_2"/>
    <property type="match status" value="1"/>
</dbReference>
<dbReference type="SUPFAM" id="SSF52540">
    <property type="entry name" value="P-loop containing nucleoside triphosphate hydrolases"/>
    <property type="match status" value="1"/>
</dbReference>
<dbReference type="InterPro" id="IPR003439">
    <property type="entry name" value="ABC_transporter-like_ATP-bd"/>
</dbReference>
<dbReference type="CDD" id="cd03293">
    <property type="entry name" value="ABC_NrtD_SsuB_transporters"/>
    <property type="match status" value="1"/>
</dbReference>
<evidence type="ECO:0000259" key="5">
    <source>
        <dbReference type="PROSITE" id="PS50893"/>
    </source>
</evidence>
<dbReference type="InterPro" id="IPR050166">
    <property type="entry name" value="ABC_transporter_ATP-bind"/>
</dbReference>
<keyword evidence="4" id="KW-0067">ATP-binding</keyword>
<evidence type="ECO:0000256" key="4">
    <source>
        <dbReference type="ARBA" id="ARBA00022840"/>
    </source>
</evidence>
<dbReference type="RefSeq" id="WP_009450620.1">
    <property type="nucleotide sequence ID" value="NZ_AMSI01000007.1"/>
</dbReference>
<feature type="domain" description="ABC transporter" evidence="5">
    <location>
        <begin position="12"/>
        <end position="244"/>
    </location>
</feature>
<evidence type="ECO:0000256" key="3">
    <source>
        <dbReference type="ARBA" id="ARBA00022741"/>
    </source>
</evidence>
<dbReference type="Gene3D" id="3.40.50.300">
    <property type="entry name" value="P-loop containing nucleotide triphosphate hydrolases"/>
    <property type="match status" value="1"/>
</dbReference>
<proteinExistence type="inferred from homology"/>
<organism evidence="6 7">
    <name type="scientific">Nitratireductor indicus C115</name>
    <dbReference type="NCBI Taxonomy" id="1231190"/>
    <lineage>
        <taxon>Bacteria</taxon>
        <taxon>Pseudomonadati</taxon>
        <taxon>Pseudomonadota</taxon>
        <taxon>Alphaproteobacteria</taxon>
        <taxon>Hyphomicrobiales</taxon>
        <taxon>Phyllobacteriaceae</taxon>
        <taxon>Nitratireductor</taxon>
    </lineage>
</organism>
<name>K2PML2_9HYPH</name>
<dbReference type="AlphaFoldDB" id="K2PML2"/>
<reference evidence="6 7" key="1">
    <citation type="journal article" date="2012" name="J. Bacteriol.">
        <title>Genome Sequence of Nitratireductor indicus Type Strain C115.</title>
        <authorList>
            <person name="Lai Q."/>
            <person name="Li G."/>
            <person name="Yu Z."/>
            <person name="Shao Z."/>
        </authorList>
    </citation>
    <scope>NUCLEOTIDE SEQUENCE [LARGE SCALE GENOMIC DNA]</scope>
    <source>
        <strain evidence="6 7">C115</strain>
    </source>
</reference>
<dbReference type="Pfam" id="PF00005">
    <property type="entry name" value="ABC_tran"/>
    <property type="match status" value="1"/>
</dbReference>
<sequence length="264" mass="28730">MNSIENGVSDFISLRHVTKSFETMSGDIVTALRDVSLQIPKGAFVTLLGPSGCGKSTLLRLIGGLIEKTSGDVLLGGKAVEKPTNQVGMVFQSPVLLPWRTVLENATLAADLGKLSRAEARETASRYIRLVGLEGFERKYPGELSGGMQQRVAICRALVHNPSVLLMDEPFAALDAMTRDHLQVELQSLWMAGDKTVVFVTHSISEAVFLADYMVVLAARPGRVVEVIKVDLPRPRTLDMVNSAEFGGYVSHVRGYFEAEERAA</sequence>
<dbReference type="InterPro" id="IPR027417">
    <property type="entry name" value="P-loop_NTPase"/>
</dbReference>
<evidence type="ECO:0000256" key="2">
    <source>
        <dbReference type="ARBA" id="ARBA00022448"/>
    </source>
</evidence>
<dbReference type="EMBL" id="AMSI01000007">
    <property type="protein sequence ID" value="EKF42322.1"/>
    <property type="molecule type" value="Genomic_DNA"/>
</dbReference>
<dbReference type="PANTHER" id="PTHR42788">
    <property type="entry name" value="TAURINE IMPORT ATP-BINDING PROTEIN-RELATED"/>
    <property type="match status" value="1"/>
</dbReference>
<dbReference type="InterPro" id="IPR017871">
    <property type="entry name" value="ABC_transporter-like_CS"/>
</dbReference>
<evidence type="ECO:0000256" key="1">
    <source>
        <dbReference type="ARBA" id="ARBA00005417"/>
    </source>
</evidence>
<keyword evidence="2" id="KW-0813">Transport</keyword>
<dbReference type="PATRIC" id="fig|1231190.3.peg.2550"/>
<dbReference type="PROSITE" id="PS00211">
    <property type="entry name" value="ABC_TRANSPORTER_1"/>
    <property type="match status" value="1"/>
</dbReference>
<dbReference type="STRING" id="721133.SAMN05216176_10747"/>
<evidence type="ECO:0000313" key="6">
    <source>
        <dbReference type="EMBL" id="EKF42322.1"/>
    </source>
</evidence>
<dbReference type="eggNOG" id="COG1116">
    <property type="taxonomic scope" value="Bacteria"/>
</dbReference>
<comment type="similarity">
    <text evidence="1">Belongs to the ABC transporter superfamily.</text>
</comment>
<dbReference type="Proteomes" id="UP000007374">
    <property type="component" value="Unassembled WGS sequence"/>
</dbReference>
<dbReference type="GO" id="GO:0016887">
    <property type="term" value="F:ATP hydrolysis activity"/>
    <property type="evidence" value="ECO:0007669"/>
    <property type="project" value="InterPro"/>
</dbReference>
<dbReference type="SMART" id="SM00382">
    <property type="entry name" value="AAA"/>
    <property type="match status" value="1"/>
</dbReference>
<dbReference type="InterPro" id="IPR003593">
    <property type="entry name" value="AAA+_ATPase"/>
</dbReference>
<protein>
    <submittedName>
        <fullName evidence="6">ABC transporter</fullName>
    </submittedName>
</protein>